<feature type="transmembrane region" description="Helical" evidence="1">
    <location>
        <begin position="111"/>
        <end position="133"/>
    </location>
</feature>
<feature type="transmembrane region" description="Helical" evidence="1">
    <location>
        <begin position="332"/>
        <end position="350"/>
    </location>
</feature>
<evidence type="ECO:0000259" key="2">
    <source>
        <dbReference type="Pfam" id="PF02698"/>
    </source>
</evidence>
<dbReference type="PANTHER" id="PTHR30336">
    <property type="entry name" value="INNER MEMBRANE PROTEIN, PROBABLE PERMEASE"/>
    <property type="match status" value="1"/>
</dbReference>
<sequence>MRMVPARGRPPYDAGVLAYVPAAFFLVLLVVGVLRDRRRFGNAVLFGLFCVGLAFGLLHAAVVGVGGGHHALEWAVAGILLLPLLGALVLPVFLLSNGVKMIRKEGRRPANLLSFLAGLALVGLLALALAAVATRSPELVIVAGTALLLAGYVSFLFFCFLAYALLYGWLRPRRDVDFVVVLGCGLVGGSRVPPLLAGRLERARRLYAAQAARGRPPVLVVSGGQGPDEKVPEAHAMAVWLVEHGVPAEHVLREARSRTTTENLLFSRAVMEAARPGYRCLVVTSNYHAFRAALTARRTGVNGQVVGARTAAYFWPSATIREFVAVFFEHKLVNLTVCVTIVFLGAGAWWRR</sequence>
<gene>
    <name evidence="3" type="ORF">GCM10010218_58550</name>
</gene>
<dbReference type="InterPro" id="IPR051599">
    <property type="entry name" value="Cell_Envelope_Assoc"/>
</dbReference>
<keyword evidence="1" id="KW-0472">Membrane</keyword>
<reference evidence="3" key="1">
    <citation type="journal article" date="2014" name="Int. J. Syst. Evol. Microbiol.">
        <title>Complete genome sequence of Corynebacterium casei LMG S-19264T (=DSM 44701T), isolated from a smear-ripened cheese.</title>
        <authorList>
            <consortium name="US DOE Joint Genome Institute (JGI-PGF)"/>
            <person name="Walter F."/>
            <person name="Albersmeier A."/>
            <person name="Kalinowski J."/>
            <person name="Ruckert C."/>
        </authorList>
    </citation>
    <scope>NUCLEOTIDE SEQUENCE</scope>
    <source>
        <strain evidence="3">JCM 4059</strain>
    </source>
</reference>
<dbReference type="Gene3D" id="3.40.50.620">
    <property type="entry name" value="HUPs"/>
    <property type="match status" value="1"/>
</dbReference>
<feature type="domain" description="DUF218" evidence="2">
    <location>
        <begin position="177"/>
        <end position="322"/>
    </location>
</feature>
<comment type="caution">
    <text evidence="3">The sequence shown here is derived from an EMBL/GenBank/DDBJ whole genome shotgun (WGS) entry which is preliminary data.</text>
</comment>
<organism evidence="3 4">
    <name type="scientific">Streptomyces mashuensis</name>
    <dbReference type="NCBI Taxonomy" id="33904"/>
    <lineage>
        <taxon>Bacteria</taxon>
        <taxon>Bacillati</taxon>
        <taxon>Actinomycetota</taxon>
        <taxon>Actinomycetes</taxon>
        <taxon>Kitasatosporales</taxon>
        <taxon>Streptomycetaceae</taxon>
        <taxon>Streptomyces</taxon>
    </lineage>
</organism>
<dbReference type="CDD" id="cd06259">
    <property type="entry name" value="YdcF-like"/>
    <property type="match status" value="1"/>
</dbReference>
<dbReference type="AlphaFoldDB" id="A0A919EG88"/>
<feature type="transmembrane region" description="Helical" evidence="1">
    <location>
        <begin position="12"/>
        <end position="31"/>
    </location>
</feature>
<evidence type="ECO:0000313" key="4">
    <source>
        <dbReference type="Proteomes" id="UP000638313"/>
    </source>
</evidence>
<evidence type="ECO:0000256" key="1">
    <source>
        <dbReference type="SAM" id="Phobius"/>
    </source>
</evidence>
<accession>A0A919EG88</accession>
<dbReference type="InterPro" id="IPR003848">
    <property type="entry name" value="DUF218"/>
</dbReference>
<feature type="transmembrane region" description="Helical" evidence="1">
    <location>
        <begin position="43"/>
        <end position="62"/>
    </location>
</feature>
<protein>
    <recommendedName>
        <fullName evidence="2">DUF218 domain-containing protein</fullName>
    </recommendedName>
</protein>
<dbReference type="Proteomes" id="UP000638313">
    <property type="component" value="Unassembled WGS sequence"/>
</dbReference>
<evidence type="ECO:0000313" key="3">
    <source>
        <dbReference type="EMBL" id="GHF69409.1"/>
    </source>
</evidence>
<dbReference type="GO" id="GO:0000270">
    <property type="term" value="P:peptidoglycan metabolic process"/>
    <property type="evidence" value="ECO:0007669"/>
    <property type="project" value="TreeGrafter"/>
</dbReference>
<feature type="transmembrane region" description="Helical" evidence="1">
    <location>
        <begin position="74"/>
        <end position="99"/>
    </location>
</feature>
<dbReference type="Pfam" id="PF02698">
    <property type="entry name" value="DUF218"/>
    <property type="match status" value="1"/>
</dbReference>
<dbReference type="GO" id="GO:0043164">
    <property type="term" value="P:Gram-negative-bacterium-type cell wall biogenesis"/>
    <property type="evidence" value="ECO:0007669"/>
    <property type="project" value="TreeGrafter"/>
</dbReference>
<keyword evidence="1" id="KW-1133">Transmembrane helix</keyword>
<keyword evidence="4" id="KW-1185">Reference proteome</keyword>
<dbReference type="PANTHER" id="PTHR30336:SF18">
    <property type="entry name" value="MEMBRANE PROTEIN"/>
    <property type="match status" value="1"/>
</dbReference>
<feature type="transmembrane region" description="Helical" evidence="1">
    <location>
        <begin position="139"/>
        <end position="166"/>
    </location>
</feature>
<dbReference type="EMBL" id="BNBD01000018">
    <property type="protein sequence ID" value="GHF69409.1"/>
    <property type="molecule type" value="Genomic_DNA"/>
</dbReference>
<proteinExistence type="predicted"/>
<keyword evidence="1" id="KW-0812">Transmembrane</keyword>
<name>A0A919EG88_9ACTN</name>
<reference evidence="3" key="2">
    <citation type="submission" date="2020-09" db="EMBL/GenBank/DDBJ databases">
        <authorList>
            <person name="Sun Q."/>
            <person name="Ohkuma M."/>
        </authorList>
    </citation>
    <scope>NUCLEOTIDE SEQUENCE</scope>
    <source>
        <strain evidence="3">JCM 4059</strain>
    </source>
</reference>
<dbReference type="InterPro" id="IPR014729">
    <property type="entry name" value="Rossmann-like_a/b/a_fold"/>
</dbReference>
<dbReference type="GO" id="GO:0005886">
    <property type="term" value="C:plasma membrane"/>
    <property type="evidence" value="ECO:0007669"/>
    <property type="project" value="TreeGrafter"/>
</dbReference>